<comment type="caution">
    <text evidence="1">The sequence shown here is derived from an EMBL/GenBank/DDBJ whole genome shotgun (WGS) entry which is preliminary data.</text>
</comment>
<dbReference type="AlphaFoldDB" id="A0AAV2HGH6"/>
<evidence type="ECO:0000313" key="1">
    <source>
        <dbReference type="EMBL" id="CAL1531579.1"/>
    </source>
</evidence>
<dbReference type="EMBL" id="CAXITT010000093">
    <property type="protein sequence ID" value="CAL1531579.1"/>
    <property type="molecule type" value="Genomic_DNA"/>
</dbReference>
<protein>
    <submittedName>
        <fullName evidence="1">Uncharacterized protein</fullName>
    </submittedName>
</protein>
<sequence>MPLSNNTFSRRIFEMSEDVEIQLVEKLKTRKFSLHMDSSTLRESEAVLIT</sequence>
<keyword evidence="2" id="KW-1185">Reference proteome</keyword>
<evidence type="ECO:0000313" key="2">
    <source>
        <dbReference type="Proteomes" id="UP001497497"/>
    </source>
</evidence>
<name>A0AAV2HGH6_LYMST</name>
<proteinExistence type="predicted"/>
<dbReference type="Proteomes" id="UP001497497">
    <property type="component" value="Unassembled WGS sequence"/>
</dbReference>
<accession>A0AAV2HGH6</accession>
<gene>
    <name evidence="1" type="ORF">GSLYS_00005674001</name>
</gene>
<organism evidence="1 2">
    <name type="scientific">Lymnaea stagnalis</name>
    <name type="common">Great pond snail</name>
    <name type="synonym">Helix stagnalis</name>
    <dbReference type="NCBI Taxonomy" id="6523"/>
    <lineage>
        <taxon>Eukaryota</taxon>
        <taxon>Metazoa</taxon>
        <taxon>Spiralia</taxon>
        <taxon>Lophotrochozoa</taxon>
        <taxon>Mollusca</taxon>
        <taxon>Gastropoda</taxon>
        <taxon>Heterobranchia</taxon>
        <taxon>Euthyneura</taxon>
        <taxon>Panpulmonata</taxon>
        <taxon>Hygrophila</taxon>
        <taxon>Lymnaeoidea</taxon>
        <taxon>Lymnaeidae</taxon>
        <taxon>Lymnaea</taxon>
    </lineage>
</organism>
<reference evidence="1 2" key="1">
    <citation type="submission" date="2024-04" db="EMBL/GenBank/DDBJ databases">
        <authorList>
            <consortium name="Genoscope - CEA"/>
            <person name="William W."/>
        </authorList>
    </citation>
    <scope>NUCLEOTIDE SEQUENCE [LARGE SCALE GENOMIC DNA]</scope>
</reference>